<dbReference type="EMBL" id="JAVYJV010000014">
    <property type="protein sequence ID" value="KAK4354366.1"/>
    <property type="molecule type" value="Genomic_DNA"/>
</dbReference>
<comment type="caution">
    <text evidence="2">The sequence shown here is derived from an EMBL/GenBank/DDBJ whole genome shotgun (WGS) entry which is preliminary data.</text>
</comment>
<reference evidence="2" key="1">
    <citation type="submission" date="2023-12" db="EMBL/GenBank/DDBJ databases">
        <title>Genome assembly of Anisodus tanguticus.</title>
        <authorList>
            <person name="Wang Y.-J."/>
        </authorList>
    </citation>
    <scope>NUCLEOTIDE SEQUENCE</scope>
    <source>
        <strain evidence="2">KB-2021</strain>
        <tissue evidence="2">Leaf</tissue>
    </source>
</reference>
<dbReference type="Proteomes" id="UP001291623">
    <property type="component" value="Unassembled WGS sequence"/>
</dbReference>
<name>A0AAE1RNU2_9SOLA</name>
<accession>A0AAE1RNU2</accession>
<keyword evidence="3" id="KW-1185">Reference proteome</keyword>
<evidence type="ECO:0000313" key="3">
    <source>
        <dbReference type="Proteomes" id="UP001291623"/>
    </source>
</evidence>
<feature type="compositionally biased region" description="Low complexity" evidence="1">
    <location>
        <begin position="276"/>
        <end position="285"/>
    </location>
</feature>
<sequence>MAARCDDGEEIGGRCGDGELLEIEGRVNISEERREYVIVDGGSEWGNNNTLAKQKTLKSKCSENLKNTRSKACDNLFKSNLLLILRCKNDTQNSQSMINQDGYEFAEFSDDEENEYYHNNAKPLEENHFIDDEYIGFEKNMEENYSTDEEESIYSSLDSESIQTDDEVEVKEKILRRDDDSDSCCYSKINEIGPTSSLPKDLKTNGFMNMIDKDINHGSCNREIIKDKKVMTEINLCVEENVFVNTPTSKLENKKFQLEQEKEEHEIFGDSCTNGSTSKSSTEWRSSIKDSTTDDPFSSSSRRSCPKWESYTIFQKYDEEMLFFDRISAQKLHETESLRSIQACPRSIPDRIVHKLAKKNKKSSSHHNPYLELEAAYVAQVCLAWEALSWNYKFFQRLRASRNKESDDPGCPAYVAQHFQQFQVLLQRYVENEPYENGRRPEVYARMRSLAPKLLQVPEYRDSEDDKGQEDYCSSRISSESFLQIMKEAITTFMNFLKADKENRCQILMTAFFRRKRRGSADATLLLLKKKKSKVNDLRRSGKCLRNKRRLREEEEMEILISLIDLKLVSRVLRMSEVNDEQLHWCEDKTSKVRISDGKLQRDSSPLFFPAH</sequence>
<gene>
    <name evidence="2" type="ORF">RND71_026560</name>
</gene>
<protein>
    <submittedName>
        <fullName evidence="2">Uncharacterized protein</fullName>
    </submittedName>
</protein>
<dbReference type="PANTHER" id="PTHR46702:SF9">
    <property type="entry name" value="RIBOSOMAL PROTEIN L34AE"/>
    <property type="match status" value="1"/>
</dbReference>
<evidence type="ECO:0000256" key="1">
    <source>
        <dbReference type="SAM" id="MobiDB-lite"/>
    </source>
</evidence>
<dbReference type="Pfam" id="PF07891">
    <property type="entry name" value="DUF1666"/>
    <property type="match status" value="1"/>
</dbReference>
<dbReference type="AlphaFoldDB" id="A0AAE1RNU2"/>
<dbReference type="InterPro" id="IPR012870">
    <property type="entry name" value="DUF1666"/>
</dbReference>
<organism evidence="2 3">
    <name type="scientific">Anisodus tanguticus</name>
    <dbReference type="NCBI Taxonomy" id="243964"/>
    <lineage>
        <taxon>Eukaryota</taxon>
        <taxon>Viridiplantae</taxon>
        <taxon>Streptophyta</taxon>
        <taxon>Embryophyta</taxon>
        <taxon>Tracheophyta</taxon>
        <taxon>Spermatophyta</taxon>
        <taxon>Magnoliopsida</taxon>
        <taxon>eudicotyledons</taxon>
        <taxon>Gunneridae</taxon>
        <taxon>Pentapetalae</taxon>
        <taxon>asterids</taxon>
        <taxon>lamiids</taxon>
        <taxon>Solanales</taxon>
        <taxon>Solanaceae</taxon>
        <taxon>Solanoideae</taxon>
        <taxon>Hyoscyameae</taxon>
        <taxon>Anisodus</taxon>
    </lineage>
</organism>
<evidence type="ECO:0000313" key="2">
    <source>
        <dbReference type="EMBL" id="KAK4354366.1"/>
    </source>
</evidence>
<proteinExistence type="predicted"/>
<dbReference type="PANTHER" id="PTHR46702">
    <property type="entry name" value="DNA LIGASE (DUF1666)-RELATED"/>
    <property type="match status" value="1"/>
</dbReference>
<feature type="region of interest" description="Disordered" evidence="1">
    <location>
        <begin position="267"/>
        <end position="304"/>
    </location>
</feature>